<organism evidence="2 3">
    <name type="scientific">Cordylochernes scorpioides</name>
    <dbReference type="NCBI Taxonomy" id="51811"/>
    <lineage>
        <taxon>Eukaryota</taxon>
        <taxon>Metazoa</taxon>
        <taxon>Ecdysozoa</taxon>
        <taxon>Arthropoda</taxon>
        <taxon>Chelicerata</taxon>
        <taxon>Arachnida</taxon>
        <taxon>Pseudoscorpiones</taxon>
        <taxon>Cheliferoidea</taxon>
        <taxon>Chernetidae</taxon>
        <taxon>Cordylochernes</taxon>
    </lineage>
</organism>
<keyword evidence="3" id="KW-1185">Reference proteome</keyword>
<sequence>MPFLNVLNHGRRDGSYAPRHVAPSSSHSVSNNQFYVGNNLHRETRAFSRWNTGRGPTVSPPDPREPKNGNRTLKKLLGKQSLLHRDIKCNNLETLGNSLMSPLL</sequence>
<dbReference type="EMBL" id="CP092867">
    <property type="protein sequence ID" value="UYV67310.1"/>
    <property type="molecule type" value="Genomic_DNA"/>
</dbReference>
<evidence type="ECO:0000256" key="1">
    <source>
        <dbReference type="SAM" id="MobiDB-lite"/>
    </source>
</evidence>
<evidence type="ECO:0000313" key="3">
    <source>
        <dbReference type="Proteomes" id="UP001235939"/>
    </source>
</evidence>
<accession>A0ABY6KI83</accession>
<feature type="compositionally biased region" description="Polar residues" evidence="1">
    <location>
        <begin position="23"/>
        <end position="32"/>
    </location>
</feature>
<protein>
    <submittedName>
        <fullName evidence="2">Uncharacterized protein</fullName>
    </submittedName>
</protein>
<name>A0ABY6KI83_9ARAC</name>
<feature type="region of interest" description="Disordered" evidence="1">
    <location>
        <begin position="48"/>
        <end position="71"/>
    </location>
</feature>
<dbReference type="Proteomes" id="UP001235939">
    <property type="component" value="Chromosome 05"/>
</dbReference>
<reference evidence="2 3" key="1">
    <citation type="submission" date="2022-01" db="EMBL/GenBank/DDBJ databases">
        <title>A chromosomal length assembly of Cordylochernes scorpioides.</title>
        <authorList>
            <person name="Zeh D."/>
            <person name="Zeh J."/>
        </authorList>
    </citation>
    <scope>NUCLEOTIDE SEQUENCE [LARGE SCALE GENOMIC DNA]</scope>
    <source>
        <strain evidence="2">IN4F17</strain>
        <tissue evidence="2">Whole Body</tissue>
    </source>
</reference>
<proteinExistence type="predicted"/>
<gene>
    <name evidence="2" type="ORF">LAZ67_5000200</name>
</gene>
<feature type="region of interest" description="Disordered" evidence="1">
    <location>
        <begin position="1"/>
        <end position="32"/>
    </location>
</feature>
<evidence type="ECO:0000313" key="2">
    <source>
        <dbReference type="EMBL" id="UYV67310.1"/>
    </source>
</evidence>